<evidence type="ECO:0000256" key="2">
    <source>
        <dbReference type="ARBA" id="ARBA00022692"/>
    </source>
</evidence>
<feature type="transmembrane region" description="Helical" evidence="5">
    <location>
        <begin position="346"/>
        <end position="368"/>
    </location>
</feature>
<evidence type="ECO:0000256" key="3">
    <source>
        <dbReference type="ARBA" id="ARBA00022989"/>
    </source>
</evidence>
<dbReference type="InterPro" id="IPR020846">
    <property type="entry name" value="MFS_dom"/>
</dbReference>
<feature type="transmembrane region" description="Helical" evidence="5">
    <location>
        <begin position="374"/>
        <end position="396"/>
    </location>
</feature>
<dbReference type="Gene3D" id="1.20.1250.20">
    <property type="entry name" value="MFS general substrate transporter like domains"/>
    <property type="match status" value="1"/>
</dbReference>
<keyword evidence="4 5" id="KW-0472">Membrane</keyword>
<comment type="caution">
    <text evidence="7">The sequence shown here is derived from an EMBL/GenBank/DDBJ whole genome shotgun (WGS) entry which is preliminary data.</text>
</comment>
<accession>A0A4U6QFH4</accession>
<feature type="transmembrane region" description="Helical" evidence="5">
    <location>
        <begin position="107"/>
        <end position="125"/>
    </location>
</feature>
<feature type="transmembrane region" description="Helical" evidence="5">
    <location>
        <begin position="287"/>
        <end position="305"/>
    </location>
</feature>
<gene>
    <name evidence="7" type="ORF">FDO65_15235</name>
</gene>
<dbReference type="PANTHER" id="PTHR23523">
    <property type="match status" value="1"/>
</dbReference>
<dbReference type="GO" id="GO:0022857">
    <property type="term" value="F:transmembrane transporter activity"/>
    <property type="evidence" value="ECO:0007669"/>
    <property type="project" value="InterPro"/>
</dbReference>
<dbReference type="InterPro" id="IPR052524">
    <property type="entry name" value="MFS_Cyanate_Porter"/>
</dbReference>
<dbReference type="EMBL" id="SZZH01000003">
    <property type="protein sequence ID" value="TKV58851.1"/>
    <property type="molecule type" value="Genomic_DNA"/>
</dbReference>
<keyword evidence="3 5" id="KW-1133">Transmembrane helix</keyword>
<dbReference type="GO" id="GO:0005886">
    <property type="term" value="C:plasma membrane"/>
    <property type="evidence" value="ECO:0007669"/>
    <property type="project" value="UniProtKB-SubCell"/>
</dbReference>
<feature type="transmembrane region" description="Helical" evidence="5">
    <location>
        <begin position="221"/>
        <end position="243"/>
    </location>
</feature>
<dbReference type="PANTHER" id="PTHR23523:SF2">
    <property type="entry name" value="2-NITROIMIDAZOLE TRANSPORTER"/>
    <property type="match status" value="1"/>
</dbReference>
<dbReference type="Proteomes" id="UP000306985">
    <property type="component" value="Unassembled WGS sequence"/>
</dbReference>
<protein>
    <submittedName>
        <fullName evidence="7">MFS transporter</fullName>
    </submittedName>
</protein>
<dbReference type="AlphaFoldDB" id="A0A4U6QFH4"/>
<evidence type="ECO:0000256" key="4">
    <source>
        <dbReference type="ARBA" id="ARBA00023136"/>
    </source>
</evidence>
<feature type="transmembrane region" description="Helical" evidence="5">
    <location>
        <begin position="255"/>
        <end position="275"/>
    </location>
</feature>
<organism evidence="7 8">
    <name type="scientific">Nakamurella flava</name>
    <dbReference type="NCBI Taxonomy" id="2576308"/>
    <lineage>
        <taxon>Bacteria</taxon>
        <taxon>Bacillati</taxon>
        <taxon>Actinomycetota</taxon>
        <taxon>Actinomycetes</taxon>
        <taxon>Nakamurellales</taxon>
        <taxon>Nakamurellaceae</taxon>
        <taxon>Nakamurella</taxon>
    </lineage>
</organism>
<evidence type="ECO:0000313" key="8">
    <source>
        <dbReference type="Proteomes" id="UP000306985"/>
    </source>
</evidence>
<sequence>MTAEPAPRPAAGPRVLIAAAILLLAFNLRPAVNVLGAVIPELRAATGLPAGTTGLLLSLPTLAFAVTGLAAPALAARFGAHRTVVVALAALVMGQVARAFLPGVAALFAGSLLALAGIAVANVLMPGLVRAHFPDRIPLLTAAYTTLLTVGGAAAAGLTIPVERALGGDWQVGLGLWTVTAVIALVPWLAMLRADRGPAAKAAGAPAGRRIPLRQLARTRVAWALAVYFACQSMVAYVVFGWLTQILVGAGLPDVVAAAQVSIAIAVGVPFAALVPPLLGRASRPQLLVLGLSSCYLAAFVGLIASPTDPVWLWAALIGVGTGTFPLALTLIALRARTGLATTSLSAFTQCVGYLIASVGPIGFGLLFDLSGDWTIPLLAMCAVVVLQIVAGLAAVRPRKVEDELPSAA</sequence>
<name>A0A4U6QFH4_9ACTN</name>
<keyword evidence="2 5" id="KW-0812">Transmembrane</keyword>
<dbReference type="PROSITE" id="PS50850">
    <property type="entry name" value="MFS"/>
    <property type="match status" value="1"/>
</dbReference>
<proteinExistence type="predicted"/>
<reference evidence="7 8" key="1">
    <citation type="submission" date="2019-05" db="EMBL/GenBank/DDBJ databases">
        <title>Nakamurella sp. N5BH11, whole genome shotgun sequence.</title>
        <authorList>
            <person name="Tuo L."/>
        </authorList>
    </citation>
    <scope>NUCLEOTIDE SEQUENCE [LARGE SCALE GENOMIC DNA]</scope>
    <source>
        <strain evidence="7 8">N5BH11</strain>
    </source>
</reference>
<dbReference type="InterPro" id="IPR011701">
    <property type="entry name" value="MFS"/>
</dbReference>
<feature type="domain" description="Major facilitator superfamily (MFS) profile" evidence="6">
    <location>
        <begin position="15"/>
        <end position="400"/>
    </location>
</feature>
<evidence type="ECO:0000259" key="6">
    <source>
        <dbReference type="PROSITE" id="PS50850"/>
    </source>
</evidence>
<evidence type="ECO:0000256" key="5">
    <source>
        <dbReference type="SAM" id="Phobius"/>
    </source>
</evidence>
<feature type="transmembrane region" description="Helical" evidence="5">
    <location>
        <begin position="54"/>
        <end position="76"/>
    </location>
</feature>
<dbReference type="OrthoDB" id="5317164at2"/>
<dbReference type="Pfam" id="PF07690">
    <property type="entry name" value="MFS_1"/>
    <property type="match status" value="1"/>
</dbReference>
<dbReference type="SUPFAM" id="SSF103473">
    <property type="entry name" value="MFS general substrate transporter"/>
    <property type="match status" value="1"/>
</dbReference>
<feature type="transmembrane region" description="Helical" evidence="5">
    <location>
        <begin position="137"/>
        <end position="160"/>
    </location>
</feature>
<evidence type="ECO:0000313" key="7">
    <source>
        <dbReference type="EMBL" id="TKV58851.1"/>
    </source>
</evidence>
<feature type="transmembrane region" description="Helical" evidence="5">
    <location>
        <begin position="172"/>
        <end position="192"/>
    </location>
</feature>
<dbReference type="RefSeq" id="WP_137450511.1">
    <property type="nucleotide sequence ID" value="NZ_SZZH01000003.1"/>
</dbReference>
<dbReference type="InterPro" id="IPR036259">
    <property type="entry name" value="MFS_trans_sf"/>
</dbReference>
<comment type="subcellular location">
    <subcellularLocation>
        <location evidence="1">Cell membrane</location>
        <topology evidence="1">Multi-pass membrane protein</topology>
    </subcellularLocation>
</comment>
<feature type="transmembrane region" description="Helical" evidence="5">
    <location>
        <begin position="311"/>
        <end position="334"/>
    </location>
</feature>
<keyword evidence="8" id="KW-1185">Reference proteome</keyword>
<evidence type="ECO:0000256" key="1">
    <source>
        <dbReference type="ARBA" id="ARBA00004651"/>
    </source>
</evidence>